<protein>
    <submittedName>
        <fullName evidence="16">TonB-dependent receptor</fullName>
    </submittedName>
</protein>
<keyword evidence="5 11" id="KW-0812">Transmembrane</keyword>
<evidence type="ECO:0000256" key="3">
    <source>
        <dbReference type="ARBA" id="ARBA00022452"/>
    </source>
</evidence>
<evidence type="ECO:0000259" key="15">
    <source>
        <dbReference type="Pfam" id="PF07715"/>
    </source>
</evidence>
<dbReference type="PANTHER" id="PTHR32552:SF81">
    <property type="entry name" value="TONB-DEPENDENT OUTER MEMBRANE RECEPTOR"/>
    <property type="match status" value="1"/>
</dbReference>
<evidence type="ECO:0000256" key="8">
    <source>
        <dbReference type="ARBA" id="ARBA00023077"/>
    </source>
</evidence>
<name>A0ABV7IJ81_9SPHN</name>
<dbReference type="Pfam" id="PF00593">
    <property type="entry name" value="TonB_dep_Rec_b-barrel"/>
    <property type="match status" value="1"/>
</dbReference>
<evidence type="ECO:0000256" key="13">
    <source>
        <dbReference type="SAM" id="SignalP"/>
    </source>
</evidence>
<gene>
    <name evidence="16" type="ORF">ACFOD9_00610</name>
</gene>
<evidence type="ECO:0000313" key="16">
    <source>
        <dbReference type="EMBL" id="MFC3172743.1"/>
    </source>
</evidence>
<reference evidence="17" key="1">
    <citation type="journal article" date="2019" name="Int. J. Syst. Evol. Microbiol.">
        <title>The Global Catalogue of Microorganisms (GCM) 10K type strain sequencing project: providing services to taxonomists for standard genome sequencing and annotation.</title>
        <authorList>
            <consortium name="The Broad Institute Genomics Platform"/>
            <consortium name="The Broad Institute Genome Sequencing Center for Infectious Disease"/>
            <person name="Wu L."/>
            <person name="Ma J."/>
        </authorList>
    </citation>
    <scope>NUCLEOTIDE SEQUENCE [LARGE SCALE GENOMIC DNA]</scope>
    <source>
        <strain evidence="17">KCTC 42984</strain>
    </source>
</reference>
<evidence type="ECO:0000256" key="9">
    <source>
        <dbReference type="ARBA" id="ARBA00023136"/>
    </source>
</evidence>
<keyword evidence="17" id="KW-1185">Reference proteome</keyword>
<organism evidence="16 17">
    <name type="scientific">Novosphingobium bradum</name>
    <dbReference type="NCBI Taxonomy" id="1737444"/>
    <lineage>
        <taxon>Bacteria</taxon>
        <taxon>Pseudomonadati</taxon>
        <taxon>Pseudomonadota</taxon>
        <taxon>Alphaproteobacteria</taxon>
        <taxon>Sphingomonadales</taxon>
        <taxon>Sphingomonadaceae</taxon>
        <taxon>Novosphingobium</taxon>
    </lineage>
</organism>
<evidence type="ECO:0000256" key="12">
    <source>
        <dbReference type="RuleBase" id="RU003357"/>
    </source>
</evidence>
<dbReference type="Gene3D" id="2.40.170.20">
    <property type="entry name" value="TonB-dependent receptor, beta-barrel domain"/>
    <property type="match status" value="1"/>
</dbReference>
<accession>A0ABV7IJ81</accession>
<feature type="chain" id="PRO_5047224273" evidence="13">
    <location>
        <begin position="28"/>
        <end position="769"/>
    </location>
</feature>
<keyword evidence="2 11" id="KW-0813">Transport</keyword>
<comment type="caution">
    <text evidence="16">The sequence shown here is derived from an EMBL/GenBank/DDBJ whole genome shotgun (WGS) entry which is preliminary data.</text>
</comment>
<dbReference type="Pfam" id="PF07715">
    <property type="entry name" value="Plug"/>
    <property type="match status" value="1"/>
</dbReference>
<evidence type="ECO:0000256" key="5">
    <source>
        <dbReference type="ARBA" id="ARBA00022692"/>
    </source>
</evidence>
<evidence type="ECO:0000256" key="6">
    <source>
        <dbReference type="ARBA" id="ARBA00023004"/>
    </source>
</evidence>
<keyword evidence="3 11" id="KW-1134">Transmembrane beta strand</keyword>
<keyword evidence="4" id="KW-0410">Iron transport</keyword>
<sequence>MHKSILGISQLAILAATAFVLPGQAMAQDAPQAAASTGGDDIVVTARRREERLQDVPVAITALSGDALQARGIISTTDLVKTTPGLNITASNRGNSSPNIILRGQRVIDTSMVLDPPIIFYVNDVPYLRINGLNQAFYDIDNVQVLRGPQGTLFGKSTTGGAILVNTARANTDKIEGYLKATGGNYNLWRGEGAINVPLNEYLAVRLAGTIARRDGYVHARNVPGYDMNNEHYDSQRLSIRYKKDAVTNDLVASRFSGRSHGSGNPVWIFNPGGSAAGSQANKDFFAAAVARDQGDFYGIMLDTNSNTGFLPSSKEETWDISNTTNVEINDHLSVKNTIAYRHIDAPFNNDLDGSNLFLPAAAGDTGGQEFYSFTKVHQFSDELQLQGTSDKFDWILGAFYMLERGIDGTTSFQGGTPTTGRFSTVAARNISYSGFVSGTYRFGLDGLSISAGARISHDDRFGEQQQYQRNITTGAIACQFTLTSGAKVCTYPIQTALTEPSWSVSLNYKPSPELLIYLAHRHGYRTGGVQNRATTQISAVPFGPEKVNDIELGVKVDKRIGGDANIIVNADVYRGAYKGLQRSVPFNSSAGTPVNGFTNAGSAIIQGLEAEATLRVGGLEVSGNVGYTDAFYRKYTQQLTSTVSQDLSFLDLGFVPKWTVQARASYTLPLSHDGESAVIGISYQSMSSTFTSEVPMPAGAYLPKNHSVDARLAWNKVMGSPVDLNFLVTNLTREKYHTYSVNFSNSFGYAVRYPAPPRRWEVSATYRF</sequence>
<keyword evidence="10 11" id="KW-0998">Cell outer membrane</keyword>
<feature type="domain" description="TonB-dependent receptor-like beta-barrel" evidence="14">
    <location>
        <begin position="304"/>
        <end position="732"/>
    </location>
</feature>
<keyword evidence="16" id="KW-0675">Receptor</keyword>
<keyword evidence="13" id="KW-0732">Signal</keyword>
<evidence type="ECO:0000313" key="17">
    <source>
        <dbReference type="Proteomes" id="UP001595604"/>
    </source>
</evidence>
<dbReference type="PROSITE" id="PS52016">
    <property type="entry name" value="TONB_DEPENDENT_REC_3"/>
    <property type="match status" value="1"/>
</dbReference>
<keyword evidence="6" id="KW-0408">Iron</keyword>
<dbReference type="Proteomes" id="UP001595604">
    <property type="component" value="Unassembled WGS sequence"/>
</dbReference>
<comment type="similarity">
    <text evidence="11 12">Belongs to the TonB-dependent receptor family.</text>
</comment>
<dbReference type="InterPro" id="IPR039426">
    <property type="entry name" value="TonB-dep_rcpt-like"/>
</dbReference>
<evidence type="ECO:0000256" key="10">
    <source>
        <dbReference type="ARBA" id="ARBA00023237"/>
    </source>
</evidence>
<evidence type="ECO:0000256" key="2">
    <source>
        <dbReference type="ARBA" id="ARBA00022448"/>
    </source>
</evidence>
<feature type="domain" description="TonB-dependent receptor plug" evidence="15">
    <location>
        <begin position="53"/>
        <end position="162"/>
    </location>
</feature>
<evidence type="ECO:0000259" key="14">
    <source>
        <dbReference type="Pfam" id="PF00593"/>
    </source>
</evidence>
<keyword evidence="8 12" id="KW-0798">TonB box</keyword>
<keyword evidence="9 11" id="KW-0472">Membrane</keyword>
<evidence type="ECO:0000256" key="4">
    <source>
        <dbReference type="ARBA" id="ARBA00022496"/>
    </source>
</evidence>
<evidence type="ECO:0000256" key="11">
    <source>
        <dbReference type="PROSITE-ProRule" id="PRU01360"/>
    </source>
</evidence>
<dbReference type="EMBL" id="JBHRTQ010000001">
    <property type="protein sequence ID" value="MFC3172743.1"/>
    <property type="molecule type" value="Genomic_DNA"/>
</dbReference>
<dbReference type="InterPro" id="IPR012910">
    <property type="entry name" value="Plug_dom"/>
</dbReference>
<dbReference type="InterPro" id="IPR000531">
    <property type="entry name" value="Beta-barrel_TonB"/>
</dbReference>
<dbReference type="InterPro" id="IPR036942">
    <property type="entry name" value="Beta-barrel_TonB_sf"/>
</dbReference>
<feature type="signal peptide" evidence="13">
    <location>
        <begin position="1"/>
        <end position="27"/>
    </location>
</feature>
<dbReference type="RefSeq" id="WP_379508140.1">
    <property type="nucleotide sequence ID" value="NZ_JBHRTQ010000001.1"/>
</dbReference>
<proteinExistence type="inferred from homology"/>
<comment type="subcellular location">
    <subcellularLocation>
        <location evidence="1 11">Cell outer membrane</location>
        <topology evidence="1 11">Multi-pass membrane protein</topology>
    </subcellularLocation>
</comment>
<evidence type="ECO:0000256" key="1">
    <source>
        <dbReference type="ARBA" id="ARBA00004571"/>
    </source>
</evidence>
<dbReference type="SUPFAM" id="SSF56935">
    <property type="entry name" value="Porins"/>
    <property type="match status" value="1"/>
</dbReference>
<keyword evidence="7" id="KW-0406">Ion transport</keyword>
<evidence type="ECO:0000256" key="7">
    <source>
        <dbReference type="ARBA" id="ARBA00023065"/>
    </source>
</evidence>
<dbReference type="PANTHER" id="PTHR32552">
    <property type="entry name" value="FERRICHROME IRON RECEPTOR-RELATED"/>
    <property type="match status" value="1"/>
</dbReference>